<dbReference type="OrthoDB" id="9807451at2"/>
<reference evidence="2 3" key="1">
    <citation type="journal article" date="2013" name="Genome Announc.">
        <title>Genome Sequence of the Sulfate-Reducing Bacterium Desulfotomaculum hydrothermale Lam5(T).</title>
        <authorList>
            <person name="Amin O."/>
            <person name="Fardeau M.L."/>
            <person name="Valette O."/>
            <person name="Hirschler-Rea A."/>
            <person name="Barbe V."/>
            <person name="Medigue C."/>
            <person name="Vacherie B."/>
            <person name="Ollivier B."/>
            <person name="Bertin P.N."/>
            <person name="Dolla A."/>
        </authorList>
    </citation>
    <scope>NUCLEOTIDE SEQUENCE [LARGE SCALE GENOMIC DNA]</scope>
    <source>
        <strain evidence="3">Lam5 / DSM 18033</strain>
    </source>
</reference>
<keyword evidence="3" id="KW-1185">Reference proteome</keyword>
<dbReference type="PANTHER" id="PTHR42983">
    <property type="entry name" value="DINITROGENASE IRON-MOLYBDENUM COFACTOR PROTEIN-RELATED"/>
    <property type="match status" value="1"/>
</dbReference>
<gene>
    <name evidence="2" type="ORF">DESHY_110398</name>
</gene>
<dbReference type="eggNOG" id="COG1433">
    <property type="taxonomic scope" value="Bacteria"/>
</dbReference>
<comment type="caution">
    <text evidence="2">The sequence shown here is derived from an EMBL/GenBank/DDBJ whole genome shotgun (WGS) entry which is preliminary data.</text>
</comment>
<dbReference type="AlphaFoldDB" id="K8DXT5"/>
<dbReference type="InterPro" id="IPR036105">
    <property type="entry name" value="DiNase_FeMo-co_biosyn_sf"/>
</dbReference>
<dbReference type="Gene3D" id="3.30.420.130">
    <property type="entry name" value="Dinitrogenase iron-molybdenum cofactor biosynthesis domain"/>
    <property type="match status" value="1"/>
</dbReference>
<dbReference type="InterPro" id="IPR033913">
    <property type="entry name" value="MTH1175_dom"/>
</dbReference>
<evidence type="ECO:0000313" key="2">
    <source>
        <dbReference type="EMBL" id="CCO07454.1"/>
    </source>
</evidence>
<dbReference type="EMBL" id="CAOS01000003">
    <property type="protein sequence ID" value="CCO07454.1"/>
    <property type="molecule type" value="Genomic_DNA"/>
</dbReference>
<dbReference type="SUPFAM" id="SSF53146">
    <property type="entry name" value="Nitrogenase accessory factor-like"/>
    <property type="match status" value="1"/>
</dbReference>
<sequence length="119" mass="12309">MKIAVSSSGMNLEDALNPRLGRCEYFIIHQEETGHYTAIENTGRFAVGAAGIATAGLLNEQGVDVLITGLVGPNAFTALQAAGIRVFIGATGSVQQALQDYRAGKLSEAAGPNVGPHGR</sequence>
<dbReference type="CDD" id="cd00851">
    <property type="entry name" value="MTH1175"/>
    <property type="match status" value="1"/>
</dbReference>
<protein>
    <submittedName>
        <fullName evidence="2">Dinitrogenase iron-molybdenum cofactor biosynthesis protein</fullName>
    </submittedName>
</protein>
<evidence type="ECO:0000313" key="3">
    <source>
        <dbReference type="Proteomes" id="UP000009315"/>
    </source>
</evidence>
<organism evidence="2 3">
    <name type="scientific">Desulforamulus hydrothermalis Lam5 = DSM 18033</name>
    <dbReference type="NCBI Taxonomy" id="1121428"/>
    <lineage>
        <taxon>Bacteria</taxon>
        <taxon>Bacillati</taxon>
        <taxon>Bacillota</taxon>
        <taxon>Clostridia</taxon>
        <taxon>Eubacteriales</taxon>
        <taxon>Peptococcaceae</taxon>
        <taxon>Desulforamulus</taxon>
    </lineage>
</organism>
<accession>K8DXT5</accession>
<dbReference type="Proteomes" id="UP000009315">
    <property type="component" value="Unassembled WGS sequence"/>
</dbReference>
<dbReference type="RefSeq" id="WP_008410331.1">
    <property type="nucleotide sequence ID" value="NZ_CAOS01000003.1"/>
</dbReference>
<name>K8DXT5_9FIRM</name>
<dbReference type="InterPro" id="IPR003731">
    <property type="entry name" value="Di-Nase_FeMo-co_biosynth"/>
</dbReference>
<dbReference type="STRING" id="1121428.DESHY_110398"/>
<proteinExistence type="predicted"/>
<feature type="domain" description="Dinitrogenase iron-molybdenum cofactor biosynthesis" evidence="1">
    <location>
        <begin position="13"/>
        <end position="102"/>
    </location>
</feature>
<dbReference type="PANTHER" id="PTHR42983:SF1">
    <property type="entry name" value="IRON-MOLYBDENUM PROTEIN"/>
    <property type="match status" value="1"/>
</dbReference>
<evidence type="ECO:0000259" key="1">
    <source>
        <dbReference type="Pfam" id="PF02579"/>
    </source>
</evidence>
<dbReference type="Pfam" id="PF02579">
    <property type="entry name" value="Nitro_FeMo-Co"/>
    <property type="match status" value="1"/>
</dbReference>